<dbReference type="Proteomes" id="UP000006729">
    <property type="component" value="Chromosome 13"/>
</dbReference>
<protein>
    <submittedName>
        <fullName evidence="1">Uncharacterized protein</fullName>
    </submittedName>
</protein>
<evidence type="ECO:0000313" key="1">
    <source>
        <dbReference type="EMBL" id="PNT06940.1"/>
    </source>
</evidence>
<dbReference type="InParanoid" id="A0A2K1Y1P2"/>
<accession>A0A2K1Y1P2</accession>
<keyword evidence="2" id="KW-1185">Reference proteome</keyword>
<proteinExistence type="predicted"/>
<gene>
    <name evidence="1" type="ORF">POPTR_013G059400</name>
</gene>
<sequence>MLLKFIIQERFIYNCTLANKSHFFSSASHSQYLTNIKRRFFSFDYYIREKNPAPPLKPSPVLSPKH</sequence>
<name>A0A2K1Y1P2_POPTR</name>
<evidence type="ECO:0000313" key="2">
    <source>
        <dbReference type="Proteomes" id="UP000006729"/>
    </source>
</evidence>
<reference evidence="1 2" key="1">
    <citation type="journal article" date="2006" name="Science">
        <title>The genome of black cottonwood, Populus trichocarpa (Torr. &amp; Gray).</title>
        <authorList>
            <person name="Tuskan G.A."/>
            <person name="Difazio S."/>
            <person name="Jansson S."/>
            <person name="Bohlmann J."/>
            <person name="Grigoriev I."/>
            <person name="Hellsten U."/>
            <person name="Putnam N."/>
            <person name="Ralph S."/>
            <person name="Rombauts S."/>
            <person name="Salamov A."/>
            <person name="Schein J."/>
            <person name="Sterck L."/>
            <person name="Aerts A."/>
            <person name="Bhalerao R.R."/>
            <person name="Bhalerao R.P."/>
            <person name="Blaudez D."/>
            <person name="Boerjan W."/>
            <person name="Brun A."/>
            <person name="Brunner A."/>
            <person name="Busov V."/>
            <person name="Campbell M."/>
            <person name="Carlson J."/>
            <person name="Chalot M."/>
            <person name="Chapman J."/>
            <person name="Chen G.L."/>
            <person name="Cooper D."/>
            <person name="Coutinho P.M."/>
            <person name="Couturier J."/>
            <person name="Covert S."/>
            <person name="Cronk Q."/>
            <person name="Cunningham R."/>
            <person name="Davis J."/>
            <person name="Degroeve S."/>
            <person name="Dejardin A."/>
            <person name="Depamphilis C."/>
            <person name="Detter J."/>
            <person name="Dirks B."/>
            <person name="Dubchak I."/>
            <person name="Duplessis S."/>
            <person name="Ehlting J."/>
            <person name="Ellis B."/>
            <person name="Gendler K."/>
            <person name="Goodstein D."/>
            <person name="Gribskov M."/>
            <person name="Grimwood J."/>
            <person name="Groover A."/>
            <person name="Gunter L."/>
            <person name="Hamberger B."/>
            <person name="Heinze B."/>
            <person name="Helariutta Y."/>
            <person name="Henrissat B."/>
            <person name="Holligan D."/>
            <person name="Holt R."/>
            <person name="Huang W."/>
            <person name="Islam-Faridi N."/>
            <person name="Jones S."/>
            <person name="Jones-Rhoades M."/>
            <person name="Jorgensen R."/>
            <person name="Joshi C."/>
            <person name="Kangasjarvi J."/>
            <person name="Karlsson J."/>
            <person name="Kelleher C."/>
            <person name="Kirkpatrick R."/>
            <person name="Kirst M."/>
            <person name="Kohler A."/>
            <person name="Kalluri U."/>
            <person name="Larimer F."/>
            <person name="Leebens-Mack J."/>
            <person name="Leple J.C."/>
            <person name="Locascio P."/>
            <person name="Lou Y."/>
            <person name="Lucas S."/>
            <person name="Martin F."/>
            <person name="Montanini B."/>
            <person name="Napoli C."/>
            <person name="Nelson D.R."/>
            <person name="Nelson C."/>
            <person name="Nieminen K."/>
            <person name="Nilsson O."/>
            <person name="Pereda V."/>
            <person name="Peter G."/>
            <person name="Philippe R."/>
            <person name="Pilate G."/>
            <person name="Poliakov A."/>
            <person name="Razumovskaya J."/>
            <person name="Richardson P."/>
            <person name="Rinaldi C."/>
            <person name="Ritland K."/>
            <person name="Rouze P."/>
            <person name="Ryaboy D."/>
            <person name="Schmutz J."/>
            <person name="Schrader J."/>
            <person name="Segerman B."/>
            <person name="Shin H."/>
            <person name="Siddiqui A."/>
            <person name="Sterky F."/>
            <person name="Terry A."/>
            <person name="Tsai C.J."/>
            <person name="Uberbacher E."/>
            <person name="Unneberg P."/>
            <person name="Vahala J."/>
            <person name="Wall K."/>
            <person name="Wessler S."/>
            <person name="Yang G."/>
            <person name="Yin T."/>
            <person name="Douglas C."/>
            <person name="Marra M."/>
            <person name="Sandberg G."/>
            <person name="Van de Peer Y."/>
            <person name="Rokhsar D."/>
        </authorList>
    </citation>
    <scope>NUCLEOTIDE SEQUENCE [LARGE SCALE GENOMIC DNA]</scope>
    <source>
        <strain evidence="2">cv. Nisqually</strain>
    </source>
</reference>
<dbReference type="AlphaFoldDB" id="A0A2K1Y1P2"/>
<organism evidence="1 2">
    <name type="scientific">Populus trichocarpa</name>
    <name type="common">Western balsam poplar</name>
    <name type="synonym">Populus balsamifera subsp. trichocarpa</name>
    <dbReference type="NCBI Taxonomy" id="3694"/>
    <lineage>
        <taxon>Eukaryota</taxon>
        <taxon>Viridiplantae</taxon>
        <taxon>Streptophyta</taxon>
        <taxon>Embryophyta</taxon>
        <taxon>Tracheophyta</taxon>
        <taxon>Spermatophyta</taxon>
        <taxon>Magnoliopsida</taxon>
        <taxon>eudicotyledons</taxon>
        <taxon>Gunneridae</taxon>
        <taxon>Pentapetalae</taxon>
        <taxon>rosids</taxon>
        <taxon>fabids</taxon>
        <taxon>Malpighiales</taxon>
        <taxon>Salicaceae</taxon>
        <taxon>Saliceae</taxon>
        <taxon>Populus</taxon>
    </lineage>
</organism>
<dbReference type="EMBL" id="CM009302">
    <property type="protein sequence ID" value="PNT06940.1"/>
    <property type="molecule type" value="Genomic_DNA"/>
</dbReference>